<name>A0A8H5ZYA1_PETAA</name>
<keyword evidence="4 5" id="KW-0472">Membrane</keyword>
<comment type="subcellular location">
    <subcellularLocation>
        <location evidence="1">Membrane</location>
        <topology evidence="1">Multi-pass membrane protein</topology>
    </subcellularLocation>
</comment>
<dbReference type="Proteomes" id="UP000541154">
    <property type="component" value="Unassembled WGS sequence"/>
</dbReference>
<feature type="transmembrane region" description="Helical" evidence="5">
    <location>
        <begin position="75"/>
        <end position="97"/>
    </location>
</feature>
<sequence length="360" mass="41155">MAAEENIYIYVPNKIAPIFFAVAFAASGTLHLWQSYHYKCFKLMILHLLCCLMFTAGFALREYGAFHHSYNKPDLYTYIASTALIYMSPPLLELANYHVLGRILYYVPYHSPMHPGRVLTTFGLLSSLVEVLNALGVSYLANPELPESTMKLGHILMKISLVAQIIVIAVFCLLAATFQRRCYRSGSRTRSLSAPLITLYISTGLIFIRCVYRIIEHFGVSRIHASSSGELEGFSPIMRHEWFFYVFEASLMLVNSCLWNWQHPRRYLPAESNIYLAQDGETELKGPGWKDQRPFLVTFCDPFGWFDSNKTKERPFWENNGYTHINGSTPNSIPQTTSPIIKISSTDFYIDNHPRITALE</sequence>
<keyword evidence="2 5" id="KW-0812">Transmembrane</keyword>
<evidence type="ECO:0008006" key="8">
    <source>
        <dbReference type="Google" id="ProtNLM"/>
    </source>
</evidence>
<evidence type="ECO:0000313" key="7">
    <source>
        <dbReference type="Proteomes" id="UP000541154"/>
    </source>
</evidence>
<feature type="transmembrane region" description="Helical" evidence="5">
    <location>
        <begin position="118"/>
        <end position="141"/>
    </location>
</feature>
<dbReference type="InterPro" id="IPR007568">
    <property type="entry name" value="RTA1"/>
</dbReference>
<feature type="transmembrane region" description="Helical" evidence="5">
    <location>
        <begin position="153"/>
        <end position="176"/>
    </location>
</feature>
<feature type="transmembrane region" description="Helical" evidence="5">
    <location>
        <begin position="15"/>
        <end position="33"/>
    </location>
</feature>
<feature type="transmembrane region" description="Helical" evidence="5">
    <location>
        <begin position="197"/>
        <end position="215"/>
    </location>
</feature>
<comment type="caution">
    <text evidence="6">The sequence shown here is derived from an EMBL/GenBank/DDBJ whole genome shotgun (WGS) entry which is preliminary data.</text>
</comment>
<accession>A0A8H5ZYA1</accession>
<organism evidence="6 7">
    <name type="scientific">Petromyces alliaceus</name>
    <name type="common">Aspergillus alliaceus</name>
    <dbReference type="NCBI Taxonomy" id="209559"/>
    <lineage>
        <taxon>Eukaryota</taxon>
        <taxon>Fungi</taxon>
        <taxon>Dikarya</taxon>
        <taxon>Ascomycota</taxon>
        <taxon>Pezizomycotina</taxon>
        <taxon>Eurotiomycetes</taxon>
        <taxon>Eurotiomycetidae</taxon>
        <taxon>Eurotiales</taxon>
        <taxon>Aspergillaceae</taxon>
        <taxon>Aspergillus</taxon>
        <taxon>Aspergillus subgen. Circumdati</taxon>
    </lineage>
</organism>
<gene>
    <name evidence="6" type="ORF">ETB97_004279</name>
</gene>
<dbReference type="EMBL" id="SPNV01000201">
    <property type="protein sequence ID" value="KAF5858536.1"/>
    <property type="molecule type" value="Genomic_DNA"/>
</dbReference>
<dbReference type="AlphaFoldDB" id="A0A8H5ZYA1"/>
<keyword evidence="3 5" id="KW-1133">Transmembrane helix</keyword>
<evidence type="ECO:0000256" key="2">
    <source>
        <dbReference type="ARBA" id="ARBA00022692"/>
    </source>
</evidence>
<evidence type="ECO:0000256" key="3">
    <source>
        <dbReference type="ARBA" id="ARBA00022989"/>
    </source>
</evidence>
<evidence type="ECO:0000256" key="5">
    <source>
        <dbReference type="SAM" id="Phobius"/>
    </source>
</evidence>
<evidence type="ECO:0000313" key="6">
    <source>
        <dbReference type="EMBL" id="KAF5858536.1"/>
    </source>
</evidence>
<evidence type="ECO:0000256" key="4">
    <source>
        <dbReference type="ARBA" id="ARBA00023136"/>
    </source>
</evidence>
<proteinExistence type="predicted"/>
<reference evidence="6 7" key="1">
    <citation type="submission" date="2019-04" db="EMBL/GenBank/DDBJ databases">
        <title>Aspergillus burnettii sp. nov., novel species from soil in southeast Queensland.</title>
        <authorList>
            <person name="Gilchrist C.L.M."/>
            <person name="Pitt J.I."/>
            <person name="Lange L."/>
            <person name="Lacey H.J."/>
            <person name="Vuong D."/>
            <person name="Midgley D.J."/>
            <person name="Greenfield P."/>
            <person name="Bradbury M."/>
            <person name="Lacey E."/>
            <person name="Busk P.K."/>
            <person name="Pilgaard B."/>
            <person name="Chooi Y.H."/>
            <person name="Piggott A.M."/>
        </authorList>
    </citation>
    <scope>NUCLEOTIDE SEQUENCE [LARGE SCALE GENOMIC DNA]</scope>
    <source>
        <strain evidence="6 7">FRR 5400</strain>
    </source>
</reference>
<keyword evidence="7" id="KW-1185">Reference proteome</keyword>
<dbReference type="GO" id="GO:0016020">
    <property type="term" value="C:membrane"/>
    <property type="evidence" value="ECO:0007669"/>
    <property type="project" value="UniProtKB-SubCell"/>
</dbReference>
<feature type="transmembrane region" description="Helical" evidence="5">
    <location>
        <begin position="40"/>
        <end position="60"/>
    </location>
</feature>
<dbReference type="Pfam" id="PF04479">
    <property type="entry name" value="RTA1"/>
    <property type="match status" value="1"/>
</dbReference>
<dbReference type="PANTHER" id="PTHR31465:SF34">
    <property type="entry name" value="DOMAIN PROTEIN, PUTATIVE (AFU_ORTHOLOGUE AFUA_3G00480)-RELATED"/>
    <property type="match status" value="1"/>
</dbReference>
<evidence type="ECO:0000256" key="1">
    <source>
        <dbReference type="ARBA" id="ARBA00004141"/>
    </source>
</evidence>
<dbReference type="PANTHER" id="PTHR31465">
    <property type="entry name" value="PROTEIN RTA1-RELATED"/>
    <property type="match status" value="1"/>
</dbReference>
<protein>
    <recommendedName>
        <fullName evidence="8">RTA1 domain protein</fullName>
    </recommendedName>
</protein>